<reference evidence="1 2" key="2">
    <citation type="journal article" date="2022" name="Mol. Biol. Evol.">
        <title>Comparative Genomics Reveals Insights into the Divergent Evolution of Astigmatic Mites and Household Pest Adaptations.</title>
        <authorList>
            <person name="Xiong Q."/>
            <person name="Wan A.T."/>
            <person name="Liu X."/>
            <person name="Fung C.S."/>
            <person name="Xiao X."/>
            <person name="Malainual N."/>
            <person name="Hou J."/>
            <person name="Wang L."/>
            <person name="Wang M."/>
            <person name="Yang K.Y."/>
            <person name="Cui Y."/>
            <person name="Leung E.L."/>
            <person name="Nong W."/>
            <person name="Shin S.K."/>
            <person name="Au S.W."/>
            <person name="Jeong K.Y."/>
            <person name="Chew F.T."/>
            <person name="Hui J.H."/>
            <person name="Leung T.F."/>
            <person name="Tungtrongchitr A."/>
            <person name="Zhong N."/>
            <person name="Liu Z."/>
            <person name="Tsui S.K."/>
        </authorList>
    </citation>
    <scope>NUCLEOTIDE SEQUENCE [LARGE SCALE GENOMIC DNA]</scope>
    <source>
        <strain evidence="1">Derp</strain>
    </source>
</reference>
<comment type="caution">
    <text evidence="1">The sequence shown here is derived from an EMBL/GenBank/DDBJ whole genome shotgun (WGS) entry which is preliminary data.</text>
</comment>
<dbReference type="EMBL" id="NJHN03000050">
    <property type="protein sequence ID" value="KAH9420371.1"/>
    <property type="molecule type" value="Genomic_DNA"/>
</dbReference>
<reference evidence="1 2" key="1">
    <citation type="journal article" date="2018" name="J. Allergy Clin. Immunol.">
        <title>High-quality assembly of Dermatophagoides pteronyssinus genome and transcriptome reveals a wide range of novel allergens.</title>
        <authorList>
            <person name="Liu X.Y."/>
            <person name="Yang K.Y."/>
            <person name="Wang M.Q."/>
            <person name="Kwok J.S."/>
            <person name="Zeng X."/>
            <person name="Yang Z."/>
            <person name="Xiao X.J."/>
            <person name="Lau C.P."/>
            <person name="Li Y."/>
            <person name="Huang Z.M."/>
            <person name="Ba J.G."/>
            <person name="Yim A.K."/>
            <person name="Ouyang C.Y."/>
            <person name="Ngai S.M."/>
            <person name="Chan T.F."/>
            <person name="Leung E.L."/>
            <person name="Liu L."/>
            <person name="Liu Z.G."/>
            <person name="Tsui S.K."/>
        </authorList>
    </citation>
    <scope>NUCLEOTIDE SEQUENCE [LARGE SCALE GENOMIC DNA]</scope>
    <source>
        <strain evidence="1">Derp</strain>
    </source>
</reference>
<sequence>MIIKETIKLIIIIIDQIGQFDLTNINQQKNDNTQFNSALAFSQVGYSHFSHFSNDNNNNNIE</sequence>
<name>A0ABQ8JDE2_DERPT</name>
<accession>A0ABQ8JDE2</accession>
<protein>
    <submittedName>
        <fullName evidence="1">Uncharacterized protein</fullName>
    </submittedName>
</protein>
<dbReference type="Proteomes" id="UP000887458">
    <property type="component" value="Unassembled WGS sequence"/>
</dbReference>
<evidence type="ECO:0000313" key="2">
    <source>
        <dbReference type="Proteomes" id="UP000887458"/>
    </source>
</evidence>
<proteinExistence type="predicted"/>
<organism evidence="1 2">
    <name type="scientific">Dermatophagoides pteronyssinus</name>
    <name type="common">European house dust mite</name>
    <dbReference type="NCBI Taxonomy" id="6956"/>
    <lineage>
        <taxon>Eukaryota</taxon>
        <taxon>Metazoa</taxon>
        <taxon>Ecdysozoa</taxon>
        <taxon>Arthropoda</taxon>
        <taxon>Chelicerata</taxon>
        <taxon>Arachnida</taxon>
        <taxon>Acari</taxon>
        <taxon>Acariformes</taxon>
        <taxon>Sarcoptiformes</taxon>
        <taxon>Astigmata</taxon>
        <taxon>Psoroptidia</taxon>
        <taxon>Analgoidea</taxon>
        <taxon>Pyroglyphidae</taxon>
        <taxon>Dermatophagoidinae</taxon>
        <taxon>Dermatophagoides</taxon>
    </lineage>
</organism>
<gene>
    <name evidence="1" type="ORF">DERP_013819</name>
</gene>
<keyword evidence="2" id="KW-1185">Reference proteome</keyword>
<evidence type="ECO:0000313" key="1">
    <source>
        <dbReference type="EMBL" id="KAH9420371.1"/>
    </source>
</evidence>